<dbReference type="Proteomes" id="UP001143330">
    <property type="component" value="Unassembled WGS sequence"/>
</dbReference>
<organism evidence="2 3">
    <name type="scientific">Ancylobacter defluvii</name>
    <dbReference type="NCBI Taxonomy" id="1282440"/>
    <lineage>
        <taxon>Bacteria</taxon>
        <taxon>Pseudomonadati</taxon>
        <taxon>Pseudomonadota</taxon>
        <taxon>Alphaproteobacteria</taxon>
        <taxon>Hyphomicrobiales</taxon>
        <taxon>Xanthobacteraceae</taxon>
        <taxon>Ancylobacter</taxon>
    </lineage>
</organism>
<gene>
    <name evidence="2" type="ORF">GCM10017653_14820</name>
</gene>
<keyword evidence="3" id="KW-1185">Reference proteome</keyword>
<name>A0A9W6NA94_9HYPH</name>
<comment type="caution">
    <text evidence="2">The sequence shown here is derived from an EMBL/GenBank/DDBJ whole genome shotgun (WGS) entry which is preliminary data.</text>
</comment>
<reference evidence="2" key="2">
    <citation type="submission" date="2023-01" db="EMBL/GenBank/DDBJ databases">
        <authorList>
            <person name="Sun Q."/>
            <person name="Evtushenko L."/>
        </authorList>
    </citation>
    <scope>NUCLEOTIDE SEQUENCE</scope>
    <source>
        <strain evidence="2">VKM B-2789</strain>
    </source>
</reference>
<dbReference type="EMBL" id="BSFM01000006">
    <property type="protein sequence ID" value="GLK83413.1"/>
    <property type="molecule type" value="Genomic_DNA"/>
</dbReference>
<feature type="region of interest" description="Disordered" evidence="1">
    <location>
        <begin position="1"/>
        <end position="26"/>
    </location>
</feature>
<evidence type="ECO:0000256" key="1">
    <source>
        <dbReference type="SAM" id="MobiDB-lite"/>
    </source>
</evidence>
<dbReference type="AlphaFoldDB" id="A0A9W6NA94"/>
<evidence type="ECO:0000313" key="2">
    <source>
        <dbReference type="EMBL" id="GLK83413.1"/>
    </source>
</evidence>
<sequence length="80" mass="8788">MLLDQGDPEPGARQQQRQHEAGRAGAGDDAIEVWYPVEVLHVVKVLNAVEILDAVEIMVVSMRGRHDGSFLAIGQCRPKI</sequence>
<proteinExistence type="predicted"/>
<protein>
    <submittedName>
        <fullName evidence="2">Uncharacterized protein</fullName>
    </submittedName>
</protein>
<accession>A0A9W6NA94</accession>
<evidence type="ECO:0000313" key="3">
    <source>
        <dbReference type="Proteomes" id="UP001143330"/>
    </source>
</evidence>
<reference evidence="2" key="1">
    <citation type="journal article" date="2014" name="Int. J. Syst. Evol. Microbiol.">
        <title>Complete genome sequence of Corynebacterium casei LMG S-19264T (=DSM 44701T), isolated from a smear-ripened cheese.</title>
        <authorList>
            <consortium name="US DOE Joint Genome Institute (JGI-PGF)"/>
            <person name="Walter F."/>
            <person name="Albersmeier A."/>
            <person name="Kalinowski J."/>
            <person name="Ruckert C."/>
        </authorList>
    </citation>
    <scope>NUCLEOTIDE SEQUENCE</scope>
    <source>
        <strain evidence="2">VKM B-2789</strain>
    </source>
</reference>